<name>A0A9E7N406_9CAUD</name>
<evidence type="ECO:0000313" key="2">
    <source>
        <dbReference type="Proteomes" id="UP001055634"/>
    </source>
</evidence>
<evidence type="ECO:0000313" key="1">
    <source>
        <dbReference type="EMBL" id="UTC28122.1"/>
    </source>
</evidence>
<accession>A0A9E7N406</accession>
<keyword evidence="2" id="KW-1185">Reference proteome</keyword>
<organism evidence="1 2">
    <name type="scientific">Brevundimonas phage vB_BpoS-Gurke</name>
    <dbReference type="NCBI Taxonomy" id="2948599"/>
    <lineage>
        <taxon>Viruses</taxon>
        <taxon>Duplodnaviria</taxon>
        <taxon>Heunggongvirae</taxon>
        <taxon>Uroviricota</taxon>
        <taxon>Caudoviricetes</taxon>
        <taxon>Jeanschmidtviridae</taxon>
        <taxon>Kikimoravirus</taxon>
        <taxon>Kikimoravirus gurke</taxon>
    </lineage>
</organism>
<proteinExistence type="predicted"/>
<reference evidence="1" key="1">
    <citation type="submission" date="2022-04" db="EMBL/GenBank/DDBJ databases">
        <authorList>
            <person name="Friedrich I."/>
            <person name="Schneider D."/>
            <person name="Poehlein A."/>
            <person name="Hertel R."/>
            <person name="Daniel R."/>
        </authorList>
    </citation>
    <scope>NUCLEOTIDE SEQUENCE</scope>
</reference>
<gene>
    <name evidence="1" type="ORF">GURKE_00910</name>
</gene>
<protein>
    <submittedName>
        <fullName evidence="1">Uncharacterized protein</fullName>
    </submittedName>
</protein>
<dbReference type="EMBL" id="ON529850">
    <property type="protein sequence ID" value="UTC28122.1"/>
    <property type="molecule type" value="Genomic_DNA"/>
</dbReference>
<dbReference type="Proteomes" id="UP001055634">
    <property type="component" value="Segment"/>
</dbReference>
<sequence length="224" mass="24884">MTEALQTFPLPVDDESRAFSDSLLPQDMIYAGMAALEQADEDNRRYVSGNTIDWDYGMLAVAVYRAMSGFAIHRARGELITGSVGTEAWPDRDVIDNLSWTHEVCKAAGPRAPQDDLLTHVGKLAWIARRTSAELEPLVTRLGETYNSYLSFGPGQSDQVTAHPHNRDGAEAIAVLLRQADKIEGLTTDLEEAVKVAWKRGAHDWVRLNYPALYERLSAQPDDQ</sequence>